<sequence length="80" mass="9086">MTWITFSPWVEIVAVLFDCAQVRHTCPRHFGLLVPQCQMCLDLSLLGLLKDEKLRFGVHGIVRSERLSVRYGDGERGAGR</sequence>
<evidence type="ECO:0000313" key="2">
    <source>
        <dbReference type="Proteomes" id="UP000186781"/>
    </source>
</evidence>
<dbReference type="EMBL" id="MSKX01000041">
    <property type="protein sequence ID" value="OLO80665.1"/>
    <property type="molecule type" value="Genomic_DNA"/>
</dbReference>
<organism evidence="1 2">
    <name type="scientific">Actinomyces naeslundii</name>
    <dbReference type="NCBI Taxonomy" id="1655"/>
    <lineage>
        <taxon>Bacteria</taxon>
        <taxon>Bacillati</taxon>
        <taxon>Actinomycetota</taxon>
        <taxon>Actinomycetes</taxon>
        <taxon>Actinomycetales</taxon>
        <taxon>Actinomycetaceae</taxon>
        <taxon>Actinomyces</taxon>
    </lineage>
</organism>
<evidence type="ECO:0000313" key="1">
    <source>
        <dbReference type="EMBL" id="OLO80665.1"/>
    </source>
</evidence>
<reference evidence="1 2" key="1">
    <citation type="submission" date="2016-12" db="EMBL/GenBank/DDBJ databases">
        <title>Genomic comparison of strains in the 'Actinomyces naeslundii' group.</title>
        <authorList>
            <person name="Mughal S.R."/>
            <person name="Do T."/>
            <person name="Gilbert S.C."/>
            <person name="Witherden E.A."/>
            <person name="Didelot X."/>
            <person name="Beighton D."/>
        </authorList>
    </citation>
    <scope>NUCLEOTIDE SEQUENCE [LARGE SCALE GENOMIC DNA]</scope>
    <source>
        <strain evidence="1 2">WE6B-3</strain>
    </source>
</reference>
<proteinExistence type="predicted"/>
<accession>A0ABX3EWN6</accession>
<evidence type="ECO:0008006" key="3">
    <source>
        <dbReference type="Google" id="ProtNLM"/>
    </source>
</evidence>
<gene>
    <name evidence="1" type="ORF">BKH13_12770</name>
</gene>
<keyword evidence="2" id="KW-1185">Reference proteome</keyword>
<name>A0ABX3EWN6_ACTNA</name>
<protein>
    <recommendedName>
        <fullName evidence="3">Secreted protein</fullName>
    </recommendedName>
</protein>
<comment type="caution">
    <text evidence="1">The sequence shown here is derived from an EMBL/GenBank/DDBJ whole genome shotgun (WGS) entry which is preliminary data.</text>
</comment>
<dbReference type="Proteomes" id="UP000186781">
    <property type="component" value="Unassembled WGS sequence"/>
</dbReference>